<dbReference type="RefSeq" id="WP_119952237.1">
    <property type="nucleotide sequence ID" value="NZ_QYUR01000002.1"/>
</dbReference>
<feature type="transmembrane region" description="Helical" evidence="12">
    <location>
        <begin position="153"/>
        <end position="184"/>
    </location>
</feature>
<name>A0A418XHE5_9PSED</name>
<sequence length="266" mass="28488">MRKTPILERIRLLGRAGIDVVESLGSSTLFLLHALFGRGNLGNGFLHLLIKQLHSVGVMSLVIIVVSGVFIGMVLSLQGFSILSDYGSEQAVGQMVALTLLRELGPVVTALLFAGRAGSALTAEIGNMKSTEQLSSLEMIGVDPLKYIIAPRLLAGFISLPLLTMVFCVVGIWGGAMVAIDWLGVYEGSFWANMQNSVSFTDDVLNGVIKSIVFAFVVTWIAVFQGYDCEPTSEGISRATTKTVVYASLAVLGLDFILTALMFGDF</sequence>
<keyword evidence="9 12" id="KW-0812">Transmembrane</keyword>
<evidence type="ECO:0000256" key="3">
    <source>
        <dbReference type="ARBA" id="ARBA00007556"/>
    </source>
</evidence>
<evidence type="ECO:0000313" key="13">
    <source>
        <dbReference type="EMBL" id="RJG11892.1"/>
    </source>
</evidence>
<dbReference type="NCBIfam" id="NF033619">
    <property type="entry name" value="perm_MlaE_1"/>
    <property type="match status" value="1"/>
</dbReference>
<evidence type="ECO:0000256" key="9">
    <source>
        <dbReference type="ARBA" id="ARBA00022692"/>
    </source>
</evidence>
<comment type="caution">
    <text evidence="13">The sequence shown here is derived from an EMBL/GenBank/DDBJ whole genome shotgun (WGS) entry which is preliminary data.</text>
</comment>
<accession>A0A418XHE5</accession>
<comment type="subcellular location">
    <subcellularLocation>
        <location evidence="2 12">Cell inner membrane</location>
        <topology evidence="2 12">Multi-pass membrane protein</topology>
    </subcellularLocation>
</comment>
<feature type="transmembrane region" description="Helical" evidence="12">
    <location>
        <begin position="12"/>
        <end position="36"/>
    </location>
</feature>
<comment type="function">
    <text evidence="1">Part of the ABC transporter complex MlaFEDB, which is involved in a phospholipid transport pathway that maintains lipid asymmetry in the outer membrane by retrograde trafficking of phospholipids from the outer membrane to the inner membrane. Probably responsible for the translocation of the substrate across the membrane.</text>
</comment>
<evidence type="ECO:0000256" key="7">
    <source>
        <dbReference type="ARBA" id="ARBA00022475"/>
    </source>
</evidence>
<keyword evidence="7" id="KW-1003">Cell membrane</keyword>
<protein>
    <recommendedName>
        <fullName evidence="5">Intermembrane phospholipid transport system permease protein MlaE</fullName>
    </recommendedName>
</protein>
<evidence type="ECO:0000256" key="8">
    <source>
        <dbReference type="ARBA" id="ARBA00022519"/>
    </source>
</evidence>
<dbReference type="Proteomes" id="UP000284021">
    <property type="component" value="Unassembled WGS sequence"/>
</dbReference>
<evidence type="ECO:0000256" key="2">
    <source>
        <dbReference type="ARBA" id="ARBA00004429"/>
    </source>
</evidence>
<evidence type="ECO:0000256" key="5">
    <source>
        <dbReference type="ARBA" id="ARBA00020857"/>
    </source>
</evidence>
<evidence type="ECO:0000313" key="14">
    <source>
        <dbReference type="Proteomes" id="UP000284021"/>
    </source>
</evidence>
<evidence type="ECO:0000256" key="6">
    <source>
        <dbReference type="ARBA" id="ARBA00022448"/>
    </source>
</evidence>
<comment type="subunit">
    <text evidence="4">The complex is composed of two ATP-binding proteins (MlaF), two transmembrane proteins (MlaE), two cytoplasmic solute-binding proteins (MlaB) and six periplasmic solute-binding proteins (MlaD).</text>
</comment>
<dbReference type="NCBIfam" id="TIGR00056">
    <property type="entry name" value="MlaE family lipid ABC transporter permease subunit"/>
    <property type="match status" value="1"/>
</dbReference>
<feature type="transmembrane region" description="Helical" evidence="12">
    <location>
        <begin position="56"/>
        <end position="77"/>
    </location>
</feature>
<organism evidence="13 14">
    <name type="scientific">Pseudomonas cavernicola</name>
    <dbReference type="NCBI Taxonomy" id="2320866"/>
    <lineage>
        <taxon>Bacteria</taxon>
        <taxon>Pseudomonadati</taxon>
        <taxon>Pseudomonadota</taxon>
        <taxon>Gammaproteobacteria</taxon>
        <taxon>Pseudomonadales</taxon>
        <taxon>Pseudomonadaceae</taxon>
        <taxon>Pseudomonas</taxon>
    </lineage>
</organism>
<gene>
    <name evidence="13" type="primary">mlaE</name>
    <name evidence="13" type="ORF">D3879_00750</name>
</gene>
<proteinExistence type="inferred from homology"/>
<dbReference type="PANTHER" id="PTHR30188">
    <property type="entry name" value="ABC TRANSPORTER PERMEASE PROTEIN-RELATED"/>
    <property type="match status" value="1"/>
</dbReference>
<keyword evidence="14" id="KW-1185">Reference proteome</keyword>
<comment type="similarity">
    <text evidence="3 12">Belongs to the MlaE permease family.</text>
</comment>
<dbReference type="InterPro" id="IPR030802">
    <property type="entry name" value="Permease_MalE"/>
</dbReference>
<dbReference type="OrthoDB" id="9806241at2"/>
<dbReference type="EMBL" id="QYUR01000002">
    <property type="protein sequence ID" value="RJG11892.1"/>
    <property type="molecule type" value="Genomic_DNA"/>
</dbReference>
<evidence type="ECO:0000256" key="10">
    <source>
        <dbReference type="ARBA" id="ARBA00022989"/>
    </source>
</evidence>
<dbReference type="InterPro" id="IPR003453">
    <property type="entry name" value="ABC_MlaE_roteobac"/>
</dbReference>
<evidence type="ECO:0000256" key="12">
    <source>
        <dbReference type="RuleBase" id="RU362044"/>
    </source>
</evidence>
<keyword evidence="11 12" id="KW-0472">Membrane</keyword>
<evidence type="ECO:0000256" key="1">
    <source>
        <dbReference type="ARBA" id="ARBA00002460"/>
    </source>
</evidence>
<keyword evidence="8 12" id="KW-0997">Cell inner membrane</keyword>
<feature type="transmembrane region" description="Helical" evidence="12">
    <location>
        <begin position="204"/>
        <end position="223"/>
    </location>
</feature>
<dbReference type="GO" id="GO:0043190">
    <property type="term" value="C:ATP-binding cassette (ABC) transporter complex"/>
    <property type="evidence" value="ECO:0007669"/>
    <property type="project" value="InterPro"/>
</dbReference>
<dbReference type="AlphaFoldDB" id="A0A418XHE5"/>
<dbReference type="GO" id="GO:0005548">
    <property type="term" value="F:phospholipid transporter activity"/>
    <property type="evidence" value="ECO:0007669"/>
    <property type="project" value="TreeGrafter"/>
</dbReference>
<dbReference type="Pfam" id="PF02405">
    <property type="entry name" value="MlaE"/>
    <property type="match status" value="1"/>
</dbReference>
<evidence type="ECO:0000256" key="11">
    <source>
        <dbReference type="ARBA" id="ARBA00023136"/>
    </source>
</evidence>
<evidence type="ECO:0000256" key="4">
    <source>
        <dbReference type="ARBA" id="ARBA00011380"/>
    </source>
</evidence>
<reference evidence="13 14" key="1">
    <citation type="submission" date="2018-09" db="EMBL/GenBank/DDBJ databases">
        <authorList>
            <person name="Zhu H."/>
        </authorList>
    </citation>
    <scope>NUCLEOTIDE SEQUENCE [LARGE SCALE GENOMIC DNA]</scope>
    <source>
        <strain evidence="13 14">K1S02-6</strain>
    </source>
</reference>
<dbReference type="PANTHER" id="PTHR30188:SF4">
    <property type="entry name" value="PROTEIN TRIGALACTOSYLDIACYLGLYCEROL 1, CHLOROPLASTIC"/>
    <property type="match status" value="1"/>
</dbReference>
<dbReference type="InterPro" id="IPR053408">
    <property type="entry name" value="MlaE_Permease"/>
</dbReference>
<feature type="transmembrane region" description="Helical" evidence="12">
    <location>
        <begin position="244"/>
        <end position="263"/>
    </location>
</feature>
<keyword evidence="10 12" id="KW-1133">Transmembrane helix</keyword>
<keyword evidence="6" id="KW-0813">Transport</keyword>